<reference evidence="1" key="1">
    <citation type="submission" date="2022-07" db="EMBL/GenBank/DDBJ databases">
        <title>Phylogenomic reconstructions and comparative analyses of Kickxellomycotina fungi.</title>
        <authorList>
            <person name="Reynolds N.K."/>
            <person name="Stajich J.E."/>
            <person name="Barry K."/>
            <person name="Grigoriev I.V."/>
            <person name="Crous P."/>
            <person name="Smith M.E."/>
        </authorList>
    </citation>
    <scope>NUCLEOTIDE SEQUENCE</scope>
    <source>
        <strain evidence="1">NBRC 32514</strain>
    </source>
</reference>
<dbReference type="OrthoDB" id="5586077at2759"/>
<name>A0A9W8CRL2_9FUNG</name>
<gene>
    <name evidence="1" type="ORF">LPJ53_001966</name>
</gene>
<dbReference type="EMBL" id="JANBOJ010000056">
    <property type="protein sequence ID" value="KAJ1723685.1"/>
    <property type="molecule type" value="Genomic_DNA"/>
</dbReference>
<evidence type="ECO:0000313" key="1">
    <source>
        <dbReference type="EMBL" id="KAJ1723685.1"/>
    </source>
</evidence>
<proteinExistence type="predicted"/>
<sequence length="95" mass="10099">MNVDGQAADMQQLEKRIDGILKGASAGTAALSTPAMCQRLAQFAQTARSSEQFEATCKMFGRFDGDALASVYRAVQEHKKTARAGAERAGGGLIY</sequence>
<evidence type="ECO:0000313" key="2">
    <source>
        <dbReference type="Proteomes" id="UP001149813"/>
    </source>
</evidence>
<keyword evidence="2" id="KW-1185">Reference proteome</keyword>
<accession>A0A9W8CRL2</accession>
<protein>
    <submittedName>
        <fullName evidence="1">Uncharacterized protein</fullName>
    </submittedName>
</protein>
<dbReference type="Proteomes" id="UP001149813">
    <property type="component" value="Unassembled WGS sequence"/>
</dbReference>
<feature type="non-terminal residue" evidence="1">
    <location>
        <position position="95"/>
    </location>
</feature>
<dbReference type="AlphaFoldDB" id="A0A9W8CRL2"/>
<comment type="caution">
    <text evidence="1">The sequence shown here is derived from an EMBL/GenBank/DDBJ whole genome shotgun (WGS) entry which is preliminary data.</text>
</comment>
<organism evidence="1 2">
    <name type="scientific">Coemansia erecta</name>
    <dbReference type="NCBI Taxonomy" id="147472"/>
    <lineage>
        <taxon>Eukaryota</taxon>
        <taxon>Fungi</taxon>
        <taxon>Fungi incertae sedis</taxon>
        <taxon>Zoopagomycota</taxon>
        <taxon>Kickxellomycotina</taxon>
        <taxon>Kickxellomycetes</taxon>
        <taxon>Kickxellales</taxon>
        <taxon>Kickxellaceae</taxon>
        <taxon>Coemansia</taxon>
    </lineage>
</organism>